<evidence type="ECO:0000256" key="1">
    <source>
        <dbReference type="SAM" id="MobiDB-lite"/>
    </source>
</evidence>
<name>A0A835J2D6_9ROSI</name>
<sequence>MDKEVPMKPLSLTTMKRSKNSKGGRSVAREEQAAKIAVKAGGTAFGSELLNSGVVAVSVDRAELEFDSFPSDPMCAKVASAIGEWEIIKNKKQCSRIMKQAEK</sequence>
<feature type="region of interest" description="Disordered" evidence="1">
    <location>
        <begin position="1"/>
        <end position="29"/>
    </location>
</feature>
<organism evidence="2 3">
    <name type="scientific">Salix dunnii</name>
    <dbReference type="NCBI Taxonomy" id="1413687"/>
    <lineage>
        <taxon>Eukaryota</taxon>
        <taxon>Viridiplantae</taxon>
        <taxon>Streptophyta</taxon>
        <taxon>Embryophyta</taxon>
        <taxon>Tracheophyta</taxon>
        <taxon>Spermatophyta</taxon>
        <taxon>Magnoliopsida</taxon>
        <taxon>eudicotyledons</taxon>
        <taxon>Gunneridae</taxon>
        <taxon>Pentapetalae</taxon>
        <taxon>rosids</taxon>
        <taxon>fabids</taxon>
        <taxon>Malpighiales</taxon>
        <taxon>Salicaceae</taxon>
        <taxon>Saliceae</taxon>
        <taxon>Salix</taxon>
    </lineage>
</organism>
<gene>
    <name evidence="2" type="ORF">SADUNF_Sadunf19G0066100</name>
</gene>
<dbReference type="EMBL" id="JADGMS010000019">
    <property type="protein sequence ID" value="KAF9661413.1"/>
    <property type="molecule type" value="Genomic_DNA"/>
</dbReference>
<proteinExistence type="predicted"/>
<reference evidence="2 3" key="1">
    <citation type="submission" date="2020-10" db="EMBL/GenBank/DDBJ databases">
        <title>Plant Genome Project.</title>
        <authorList>
            <person name="Zhang R.-G."/>
        </authorList>
    </citation>
    <scope>NUCLEOTIDE SEQUENCE [LARGE SCALE GENOMIC DNA]</scope>
    <source>
        <strain evidence="2">FAFU-HL-1</strain>
        <tissue evidence="2">Leaf</tissue>
    </source>
</reference>
<keyword evidence="3" id="KW-1185">Reference proteome</keyword>
<protein>
    <submittedName>
        <fullName evidence="2">Uncharacterized protein</fullName>
    </submittedName>
</protein>
<dbReference type="AlphaFoldDB" id="A0A835J2D6"/>
<dbReference type="Proteomes" id="UP000657918">
    <property type="component" value="Unassembled WGS sequence"/>
</dbReference>
<accession>A0A835J2D6</accession>
<evidence type="ECO:0000313" key="3">
    <source>
        <dbReference type="Proteomes" id="UP000657918"/>
    </source>
</evidence>
<evidence type="ECO:0000313" key="2">
    <source>
        <dbReference type="EMBL" id="KAF9661413.1"/>
    </source>
</evidence>
<comment type="caution">
    <text evidence="2">The sequence shown here is derived from an EMBL/GenBank/DDBJ whole genome shotgun (WGS) entry which is preliminary data.</text>
</comment>